<dbReference type="AlphaFoldDB" id="A0A016WVY5"/>
<protein>
    <submittedName>
        <fullName evidence="1">Uncharacterized protein</fullName>
    </submittedName>
</protein>
<organism evidence="1 2">
    <name type="scientific">Ancylostoma ceylanicum</name>
    <dbReference type="NCBI Taxonomy" id="53326"/>
    <lineage>
        <taxon>Eukaryota</taxon>
        <taxon>Metazoa</taxon>
        <taxon>Ecdysozoa</taxon>
        <taxon>Nematoda</taxon>
        <taxon>Chromadorea</taxon>
        <taxon>Rhabditida</taxon>
        <taxon>Rhabditina</taxon>
        <taxon>Rhabditomorpha</taxon>
        <taxon>Strongyloidea</taxon>
        <taxon>Ancylostomatidae</taxon>
        <taxon>Ancylostomatinae</taxon>
        <taxon>Ancylostoma</taxon>
    </lineage>
</organism>
<proteinExistence type="predicted"/>
<dbReference type="Proteomes" id="UP000024635">
    <property type="component" value="Unassembled WGS sequence"/>
</dbReference>
<keyword evidence="2" id="KW-1185">Reference proteome</keyword>
<dbReference type="EMBL" id="JARK01000101">
    <property type="protein sequence ID" value="EYC43173.1"/>
    <property type="molecule type" value="Genomic_DNA"/>
</dbReference>
<gene>
    <name evidence="1" type="primary">Acey_s0501.g2601</name>
    <name evidence="1" type="ORF">Y032_0501g2601</name>
</gene>
<name>A0A016WVY5_9BILA</name>
<reference evidence="2" key="1">
    <citation type="journal article" date="2015" name="Nat. Genet.">
        <title>The genome and transcriptome of the zoonotic hookworm Ancylostoma ceylanicum identify infection-specific gene families.</title>
        <authorList>
            <person name="Schwarz E.M."/>
            <person name="Hu Y."/>
            <person name="Antoshechkin I."/>
            <person name="Miller M.M."/>
            <person name="Sternberg P.W."/>
            <person name="Aroian R.V."/>
        </authorList>
    </citation>
    <scope>NUCLEOTIDE SEQUENCE</scope>
    <source>
        <strain evidence="2">HY135</strain>
    </source>
</reference>
<evidence type="ECO:0000313" key="1">
    <source>
        <dbReference type="EMBL" id="EYC43173.1"/>
    </source>
</evidence>
<comment type="caution">
    <text evidence="1">The sequence shown here is derived from an EMBL/GenBank/DDBJ whole genome shotgun (WGS) entry which is preliminary data.</text>
</comment>
<accession>A0A016WVY5</accession>
<evidence type="ECO:0000313" key="2">
    <source>
        <dbReference type="Proteomes" id="UP000024635"/>
    </source>
</evidence>
<sequence length="76" mass="8684">MQLNIIPNAIKKEIKGRIDYSYFPGNKTKARTCITLSQVAELICLTTRKCVNVTGYTPSHDLKVKKGYNHECKRKL</sequence>